<gene>
    <name evidence="11" type="ORF">AFUS01_LOCUS30819</name>
</gene>
<dbReference type="InterPro" id="IPR001452">
    <property type="entry name" value="SH3_domain"/>
</dbReference>
<dbReference type="PANTHER" id="PTHR46514:SF3">
    <property type="entry name" value="AMPHIPHYSIN"/>
    <property type="match status" value="1"/>
</dbReference>
<evidence type="ECO:0000256" key="5">
    <source>
        <dbReference type="ARBA" id="ARBA00023054"/>
    </source>
</evidence>
<evidence type="ECO:0000256" key="1">
    <source>
        <dbReference type="ARBA" id="ARBA00004308"/>
    </source>
</evidence>
<organism evidence="11 12">
    <name type="scientific">Allacma fusca</name>
    <dbReference type="NCBI Taxonomy" id="39272"/>
    <lineage>
        <taxon>Eukaryota</taxon>
        <taxon>Metazoa</taxon>
        <taxon>Ecdysozoa</taxon>
        <taxon>Arthropoda</taxon>
        <taxon>Hexapoda</taxon>
        <taxon>Collembola</taxon>
        <taxon>Symphypleona</taxon>
        <taxon>Sminthuridae</taxon>
        <taxon>Allacma</taxon>
    </lineage>
</organism>
<evidence type="ECO:0000256" key="7">
    <source>
        <dbReference type="PROSITE-ProRule" id="PRU00192"/>
    </source>
</evidence>
<reference evidence="11" key="1">
    <citation type="submission" date="2021-06" db="EMBL/GenBank/DDBJ databases">
        <authorList>
            <person name="Hodson N. C."/>
            <person name="Mongue J. A."/>
            <person name="Jaron S. K."/>
        </authorList>
    </citation>
    <scope>NUCLEOTIDE SEQUENCE</scope>
</reference>
<feature type="compositionally biased region" description="Low complexity" evidence="8">
    <location>
        <begin position="428"/>
        <end position="452"/>
    </location>
</feature>
<dbReference type="SMART" id="SM00326">
    <property type="entry name" value="SH3"/>
    <property type="match status" value="1"/>
</dbReference>
<dbReference type="InterPro" id="IPR003005">
    <property type="entry name" value="Amphiphysin"/>
</dbReference>
<dbReference type="Pfam" id="PF03114">
    <property type="entry name" value="BAR"/>
    <property type="match status" value="1"/>
</dbReference>
<evidence type="ECO:0000256" key="8">
    <source>
        <dbReference type="SAM" id="MobiDB-lite"/>
    </source>
</evidence>
<evidence type="ECO:0000313" key="11">
    <source>
        <dbReference type="EMBL" id="CAG7820429.1"/>
    </source>
</evidence>
<keyword evidence="4" id="KW-0963">Cytoplasm</keyword>
<feature type="region of interest" description="Disordered" evidence="8">
    <location>
        <begin position="250"/>
        <end position="452"/>
    </location>
</feature>
<comment type="subcellular location">
    <subcellularLocation>
        <location evidence="2">Cytoplasm</location>
    </subcellularLocation>
    <subcellularLocation>
        <location evidence="1">Endomembrane system</location>
    </subcellularLocation>
</comment>
<keyword evidence="6" id="KW-0472">Membrane</keyword>
<protein>
    <recommendedName>
        <fullName evidence="13">Endophilin-A</fullName>
    </recommendedName>
</protein>
<evidence type="ECO:0000259" key="9">
    <source>
        <dbReference type="PROSITE" id="PS50002"/>
    </source>
</evidence>
<dbReference type="FunFam" id="1.20.1270.60:FF:000013">
    <property type="entry name" value="Amphiphysin isoform 2"/>
    <property type="match status" value="1"/>
</dbReference>
<proteinExistence type="predicted"/>
<feature type="compositionally biased region" description="Polar residues" evidence="8">
    <location>
        <begin position="347"/>
        <end position="366"/>
    </location>
</feature>
<name>A0A8J2LCS6_9HEXA</name>
<evidence type="ECO:0000256" key="3">
    <source>
        <dbReference type="ARBA" id="ARBA00022443"/>
    </source>
</evidence>
<dbReference type="Pfam" id="PF14604">
    <property type="entry name" value="SH3_9"/>
    <property type="match status" value="1"/>
</dbReference>
<dbReference type="GO" id="GO:0005886">
    <property type="term" value="C:plasma membrane"/>
    <property type="evidence" value="ECO:0007669"/>
    <property type="project" value="TreeGrafter"/>
</dbReference>
<sequence>MSNMVDSKLAKSVQKSVGRAKEKILQNLGKVDRTADEIFDEHVTNFSKQQCAATRLQKELNNYIRCIRACAGASRALLEAVSEVYEPEWGGKELLTINSQSSEILWNDFAHRLAEQVLIPLNTYQGQFPEMRKKIEKRGRKLVDYDGERHALQALQSNPRRAEAKLARQRENLEAAKRTYEVLNSELHEELPGLYASRIVFLVSAMSTLFASENIFHSEASKVYADLEGLVERLSKESAKGALTLKAPSNAILNNSDSPKDDGKSGEISSSRTSQSPSPNSNNSKPNETHPSSPSTPTTAATTAETHSNESVNTNGNSGDQHLYVNVHNSATTATTTTASTTKTTSQSNSETRTTNNVNENDTLSNVEPVLTNGVGSNSSTVPEQTNKNENANNAESPPSPNSDKTPSAPLHGILNNHGAPHGNGDVNDSNANPSNDKNNTSNNSSSEPASNIPGVLYRVRATYRYQKEDVDELSFEAGEVIAVIEYDDPEEQEEGWLMGVKDNGEKGMFPANFTRPL</sequence>
<dbReference type="CDD" id="cd11790">
    <property type="entry name" value="SH3_Amphiphysin"/>
    <property type="match status" value="1"/>
</dbReference>
<evidence type="ECO:0000256" key="4">
    <source>
        <dbReference type="ARBA" id="ARBA00022490"/>
    </source>
</evidence>
<evidence type="ECO:0000313" key="12">
    <source>
        <dbReference type="Proteomes" id="UP000708208"/>
    </source>
</evidence>
<feature type="compositionally biased region" description="Low complexity" evidence="8">
    <location>
        <begin position="269"/>
        <end position="311"/>
    </location>
</feature>
<dbReference type="OrthoDB" id="446293at2759"/>
<dbReference type="GO" id="GO:0012505">
    <property type="term" value="C:endomembrane system"/>
    <property type="evidence" value="ECO:0007669"/>
    <property type="project" value="UniProtKB-SubCell"/>
</dbReference>
<feature type="domain" description="SH3" evidence="9">
    <location>
        <begin position="455"/>
        <end position="518"/>
    </location>
</feature>
<evidence type="ECO:0000259" key="10">
    <source>
        <dbReference type="PROSITE" id="PS51021"/>
    </source>
</evidence>
<dbReference type="FunFam" id="2.30.30.40:FF:000172">
    <property type="entry name" value="Amphiphysin, isoform B"/>
    <property type="match status" value="1"/>
</dbReference>
<dbReference type="GO" id="GO:0005543">
    <property type="term" value="F:phospholipid binding"/>
    <property type="evidence" value="ECO:0007669"/>
    <property type="project" value="TreeGrafter"/>
</dbReference>
<keyword evidence="3 7" id="KW-0728">SH3 domain</keyword>
<accession>A0A8J2LCS6</accession>
<comment type="caution">
    <text evidence="11">The sequence shown here is derived from an EMBL/GenBank/DDBJ whole genome shotgun (WGS) entry which is preliminary data.</text>
</comment>
<feature type="compositionally biased region" description="Polar residues" evidence="8">
    <location>
        <begin position="374"/>
        <end position="388"/>
    </location>
</feature>
<evidence type="ECO:0000256" key="2">
    <source>
        <dbReference type="ARBA" id="ARBA00004496"/>
    </source>
</evidence>
<evidence type="ECO:0008006" key="13">
    <source>
        <dbReference type="Google" id="ProtNLM"/>
    </source>
</evidence>
<keyword evidence="12" id="KW-1185">Reference proteome</keyword>
<dbReference type="GO" id="GO:0005737">
    <property type="term" value="C:cytoplasm"/>
    <property type="evidence" value="ECO:0007669"/>
    <property type="project" value="UniProtKB-SubCell"/>
</dbReference>
<dbReference type="PROSITE" id="PS50002">
    <property type="entry name" value="SH3"/>
    <property type="match status" value="1"/>
</dbReference>
<dbReference type="InterPro" id="IPR004148">
    <property type="entry name" value="BAR_dom"/>
</dbReference>
<keyword evidence="5" id="KW-0175">Coiled coil</keyword>
<dbReference type="PANTHER" id="PTHR46514">
    <property type="entry name" value="AMPHIPHYSIN"/>
    <property type="match status" value="1"/>
</dbReference>
<feature type="domain" description="BAR" evidence="10">
    <location>
        <begin position="24"/>
        <end position="240"/>
    </location>
</feature>
<dbReference type="PROSITE" id="PS51021">
    <property type="entry name" value="BAR"/>
    <property type="match status" value="1"/>
</dbReference>
<dbReference type="Proteomes" id="UP000708208">
    <property type="component" value="Unassembled WGS sequence"/>
</dbReference>
<evidence type="ECO:0000256" key="6">
    <source>
        <dbReference type="ARBA" id="ARBA00023136"/>
    </source>
</evidence>
<dbReference type="SMART" id="SM00721">
    <property type="entry name" value="BAR"/>
    <property type="match status" value="1"/>
</dbReference>
<dbReference type="AlphaFoldDB" id="A0A8J2LCS6"/>
<dbReference type="EMBL" id="CAJVCH010478081">
    <property type="protein sequence ID" value="CAG7820429.1"/>
    <property type="molecule type" value="Genomic_DNA"/>
</dbReference>
<feature type="compositionally biased region" description="Low complexity" evidence="8">
    <location>
        <begin position="330"/>
        <end position="346"/>
    </location>
</feature>